<evidence type="ECO:0000313" key="4">
    <source>
        <dbReference type="EMBL" id="KAF2900668.1"/>
    </source>
</evidence>
<keyword evidence="1" id="KW-0862">Zinc</keyword>
<keyword evidence="5" id="KW-1185">Reference proteome</keyword>
<dbReference type="PROSITE" id="PS00028">
    <property type="entry name" value="ZINC_FINGER_C2H2_1"/>
    <property type="match status" value="1"/>
</dbReference>
<keyword evidence="1" id="KW-0479">Metal-binding</keyword>
<evidence type="ECO:0000313" key="5">
    <source>
        <dbReference type="Proteomes" id="UP000801492"/>
    </source>
</evidence>
<feature type="compositionally biased region" description="Polar residues" evidence="2">
    <location>
        <begin position="58"/>
        <end position="68"/>
    </location>
</feature>
<feature type="region of interest" description="Disordered" evidence="2">
    <location>
        <begin position="43"/>
        <end position="68"/>
    </location>
</feature>
<gene>
    <name evidence="4" type="ORF">ILUMI_05514</name>
</gene>
<feature type="domain" description="C2H2-type" evidence="3">
    <location>
        <begin position="85"/>
        <end position="112"/>
    </location>
</feature>
<accession>A0A8K0D751</accession>
<evidence type="ECO:0000259" key="3">
    <source>
        <dbReference type="PROSITE" id="PS50157"/>
    </source>
</evidence>
<sequence length="122" mass="13946">MEMKIKAENIEVENDLVSCADNNCNSSFTSYETRLLPDGIKTTNAEVEKENNNRESTESSILNEQTNETSSLQPKGVYRFKVEHFECKICKLDFLTETGLARHLAIHTGDNPLKWGMCPFRR</sequence>
<name>A0A8K0D751_IGNLU</name>
<keyword evidence="1" id="KW-0863">Zinc-finger</keyword>
<dbReference type="SUPFAM" id="SSF57667">
    <property type="entry name" value="beta-beta-alpha zinc fingers"/>
    <property type="match status" value="1"/>
</dbReference>
<dbReference type="InterPro" id="IPR013087">
    <property type="entry name" value="Znf_C2H2_type"/>
</dbReference>
<organism evidence="4 5">
    <name type="scientific">Ignelater luminosus</name>
    <name type="common">Cucubano</name>
    <name type="synonym">Pyrophorus luminosus</name>
    <dbReference type="NCBI Taxonomy" id="2038154"/>
    <lineage>
        <taxon>Eukaryota</taxon>
        <taxon>Metazoa</taxon>
        <taxon>Ecdysozoa</taxon>
        <taxon>Arthropoda</taxon>
        <taxon>Hexapoda</taxon>
        <taxon>Insecta</taxon>
        <taxon>Pterygota</taxon>
        <taxon>Neoptera</taxon>
        <taxon>Endopterygota</taxon>
        <taxon>Coleoptera</taxon>
        <taxon>Polyphaga</taxon>
        <taxon>Elateriformia</taxon>
        <taxon>Elateroidea</taxon>
        <taxon>Elateridae</taxon>
        <taxon>Agrypninae</taxon>
        <taxon>Pyrophorini</taxon>
        <taxon>Ignelater</taxon>
    </lineage>
</organism>
<dbReference type="PROSITE" id="PS50157">
    <property type="entry name" value="ZINC_FINGER_C2H2_2"/>
    <property type="match status" value="1"/>
</dbReference>
<dbReference type="Proteomes" id="UP000801492">
    <property type="component" value="Unassembled WGS sequence"/>
</dbReference>
<evidence type="ECO:0000256" key="2">
    <source>
        <dbReference type="SAM" id="MobiDB-lite"/>
    </source>
</evidence>
<reference evidence="4" key="1">
    <citation type="submission" date="2019-08" db="EMBL/GenBank/DDBJ databases">
        <title>The genome of the North American firefly Photinus pyralis.</title>
        <authorList>
            <consortium name="Photinus pyralis genome working group"/>
            <person name="Fallon T.R."/>
            <person name="Sander Lower S.E."/>
            <person name="Weng J.-K."/>
        </authorList>
    </citation>
    <scope>NUCLEOTIDE SEQUENCE</scope>
    <source>
        <strain evidence="4">TRF0915ILg1</strain>
        <tissue evidence="4">Whole body</tissue>
    </source>
</reference>
<dbReference type="Gene3D" id="3.30.160.60">
    <property type="entry name" value="Classic Zinc Finger"/>
    <property type="match status" value="1"/>
</dbReference>
<feature type="compositionally biased region" description="Basic and acidic residues" evidence="2">
    <location>
        <begin position="46"/>
        <end position="57"/>
    </location>
</feature>
<dbReference type="GO" id="GO:0008270">
    <property type="term" value="F:zinc ion binding"/>
    <property type="evidence" value="ECO:0007669"/>
    <property type="project" value="UniProtKB-KW"/>
</dbReference>
<proteinExistence type="predicted"/>
<protein>
    <recommendedName>
        <fullName evidence="3">C2H2-type domain-containing protein</fullName>
    </recommendedName>
</protein>
<evidence type="ECO:0000256" key="1">
    <source>
        <dbReference type="PROSITE-ProRule" id="PRU00042"/>
    </source>
</evidence>
<dbReference type="AlphaFoldDB" id="A0A8K0D751"/>
<dbReference type="InterPro" id="IPR036236">
    <property type="entry name" value="Znf_C2H2_sf"/>
</dbReference>
<dbReference type="EMBL" id="VTPC01002066">
    <property type="protein sequence ID" value="KAF2900668.1"/>
    <property type="molecule type" value="Genomic_DNA"/>
</dbReference>
<comment type="caution">
    <text evidence="4">The sequence shown here is derived from an EMBL/GenBank/DDBJ whole genome shotgun (WGS) entry which is preliminary data.</text>
</comment>